<comment type="caution">
    <text evidence="6">The sequence shown here is derived from an EMBL/GenBank/DDBJ whole genome shotgun (WGS) entry which is preliminary data.</text>
</comment>
<sequence length="419" mass="48942">MNKANKTDENWTEICSILQKEYKETEENLNTWKNYQKEYEKLRSFLVDLPKTTQRPYLVPFSQKAYIPGTLIHTNEILVLFGENWFVERSSVQAIDIVDRRLKCKHFLLFQYLDVKERLEILDRQCKDIKFQLDHTIEMNQGKIYNEEGLPIVEIREELNEDGSIARNAEVLDRLAEPWLVEASNEFLKKLDLSSGIYSGDYSKGSSPDKDLEEISPNIKESLVNKNTSKTNLSTNVPTQKNMETMIDLINEIDEQENNTSQDHSYDNTDDSEATEDQYGRTRGFISPLCIQNVSSKTSERVKKVTFSDSIETVEEDCPDTQNAYSPEKPCIKKNPLIKDVVERPLVESTEHVLDELESSLHRREIAAEYYRLKQKIHAQNEHLIHNNFNQEYKDNNFPKKKVSRFKAAFMEKKNMDLF</sequence>
<dbReference type="STRING" id="1209962.L0PCB5"/>
<dbReference type="GO" id="GO:0000122">
    <property type="term" value="P:negative regulation of transcription by RNA polymerase II"/>
    <property type="evidence" value="ECO:0007669"/>
    <property type="project" value="TreeGrafter"/>
</dbReference>
<dbReference type="InterPro" id="IPR004127">
    <property type="entry name" value="Prefoldin_subunit_alpha"/>
</dbReference>
<dbReference type="Gene3D" id="1.10.287.370">
    <property type="match status" value="1"/>
</dbReference>
<organism evidence="7">
    <name type="scientific">Pneumocystis jirovecii</name>
    <name type="common">Human pneumocystis pneumonia agent</name>
    <dbReference type="NCBI Taxonomy" id="42068"/>
    <lineage>
        <taxon>Eukaryota</taxon>
        <taxon>Fungi</taxon>
        <taxon>Dikarya</taxon>
        <taxon>Ascomycota</taxon>
        <taxon>Taphrinomycotina</taxon>
        <taxon>Pneumocystomycetes</taxon>
        <taxon>Pneumocystaceae</taxon>
        <taxon>Pneumocystis</taxon>
    </lineage>
</organism>
<dbReference type="Proteomes" id="UP000010422">
    <property type="component" value="Unassembled WGS sequence"/>
</dbReference>
<reference evidence="6 7" key="1">
    <citation type="journal article" date="2012" name="MBio">
        <title>De novo assembly of the Pneumocystis jirovecii genome from a single bronchoalveolar lavage fluid specimen from a patient.</title>
        <authorList>
            <person name="Cisse O.H."/>
            <person name="Pagni M."/>
            <person name="Hauser P.M."/>
        </authorList>
    </citation>
    <scope>NUCLEOTIDE SEQUENCE [LARGE SCALE GENOMIC DNA]</scope>
    <source>
        <strain evidence="6 7">SE8</strain>
    </source>
</reference>
<comment type="similarity">
    <text evidence="3">Belongs to the RNA polymerase II subunit 5-mediating protein family.</text>
</comment>
<dbReference type="GO" id="GO:0005634">
    <property type="term" value="C:nucleus"/>
    <property type="evidence" value="ECO:0007669"/>
    <property type="project" value="UniProtKB-SubCell"/>
</dbReference>
<dbReference type="Pfam" id="PF02996">
    <property type="entry name" value="Prefoldin"/>
    <property type="match status" value="1"/>
</dbReference>
<accession>L0PCB5</accession>
<proteinExistence type="inferred from homology"/>
<evidence type="ECO:0000256" key="2">
    <source>
        <dbReference type="ARBA" id="ARBA00023242"/>
    </source>
</evidence>
<gene>
    <name evidence="6" type="ORF">PNEJI1_000907</name>
</gene>
<keyword evidence="4" id="KW-0175">Coiled coil</keyword>
<evidence type="ECO:0000256" key="4">
    <source>
        <dbReference type="SAM" id="Coils"/>
    </source>
</evidence>
<evidence type="ECO:0000313" key="7">
    <source>
        <dbReference type="Proteomes" id="UP000010422"/>
    </source>
</evidence>
<evidence type="ECO:0000313" key="6">
    <source>
        <dbReference type="EMBL" id="CCJ29998.1"/>
    </source>
</evidence>
<comment type="subcellular location">
    <subcellularLocation>
        <location evidence="1">Nucleus</location>
    </subcellularLocation>
</comment>
<dbReference type="AlphaFoldDB" id="L0PCB5"/>
<dbReference type="InterPro" id="IPR009053">
    <property type="entry name" value="Prefoldin"/>
</dbReference>
<dbReference type="PANTHER" id="PTHR15111:SF0">
    <property type="entry name" value="UNCONVENTIONAL PREFOLDIN RPB5 INTERACTOR 1"/>
    <property type="match status" value="1"/>
</dbReference>
<dbReference type="Pfam" id="PF12927">
    <property type="entry name" value="DUF3835"/>
    <property type="match status" value="1"/>
</dbReference>
<dbReference type="VEuPathDB" id="FungiDB:PNEJI1_000907"/>
<dbReference type="GO" id="GO:0003714">
    <property type="term" value="F:transcription corepressor activity"/>
    <property type="evidence" value="ECO:0007669"/>
    <property type="project" value="TreeGrafter"/>
</dbReference>
<keyword evidence="2" id="KW-0539">Nucleus</keyword>
<dbReference type="InterPro" id="IPR024325">
    <property type="entry name" value="DUF3835"/>
</dbReference>
<dbReference type="EMBL" id="CAKM01000228">
    <property type="protein sequence ID" value="CCJ29998.1"/>
    <property type="molecule type" value="Genomic_DNA"/>
</dbReference>
<dbReference type="SUPFAM" id="SSF46579">
    <property type="entry name" value="Prefoldin"/>
    <property type="match status" value="1"/>
</dbReference>
<feature type="coiled-coil region" evidence="4">
    <location>
        <begin position="15"/>
        <end position="42"/>
    </location>
</feature>
<evidence type="ECO:0000256" key="3">
    <source>
        <dbReference type="ARBA" id="ARBA00038295"/>
    </source>
</evidence>
<dbReference type="InterPro" id="IPR052255">
    <property type="entry name" value="RNA_pol_II_subunit5-mediator"/>
</dbReference>
<name>L0PCB5_PNEJI</name>
<dbReference type="GO" id="GO:0003682">
    <property type="term" value="F:chromatin binding"/>
    <property type="evidence" value="ECO:0007669"/>
    <property type="project" value="TreeGrafter"/>
</dbReference>
<dbReference type="InParanoid" id="L0PCB5"/>
<dbReference type="PANTHER" id="PTHR15111">
    <property type="entry name" value="RNA POLYMERASE II SUBUNIT 5-MEDIATING PROTEIN NNX3"/>
    <property type="match status" value="1"/>
</dbReference>
<dbReference type="GO" id="GO:0019212">
    <property type="term" value="F:phosphatase inhibitor activity"/>
    <property type="evidence" value="ECO:0007669"/>
    <property type="project" value="TreeGrafter"/>
</dbReference>
<protein>
    <recommendedName>
        <fullName evidence="5">DUF3835 domain-containing protein</fullName>
    </recommendedName>
</protein>
<evidence type="ECO:0000256" key="1">
    <source>
        <dbReference type="ARBA" id="ARBA00004123"/>
    </source>
</evidence>
<feature type="domain" description="DUF3835" evidence="5">
    <location>
        <begin position="337"/>
        <end position="409"/>
    </location>
</feature>
<evidence type="ECO:0000259" key="5">
    <source>
        <dbReference type="Pfam" id="PF12927"/>
    </source>
</evidence>
<dbReference type="CDD" id="cd23159">
    <property type="entry name" value="Prefoldin_URI1"/>
    <property type="match status" value="1"/>
</dbReference>